<dbReference type="AlphaFoldDB" id="A0A1D8NQQ5"/>
<dbReference type="RefSeq" id="XP_506092.1">
    <property type="nucleotide sequence ID" value="XM_506092.1"/>
</dbReference>
<evidence type="ECO:0000313" key="2">
    <source>
        <dbReference type="EMBL" id="RDW23935.1"/>
    </source>
</evidence>
<evidence type="ECO:0000313" key="4">
    <source>
        <dbReference type="Proteomes" id="UP000256601"/>
    </source>
</evidence>
<gene>
    <name evidence="2" type="ORF">B0I71DRAFT_135127</name>
    <name evidence="1" type="ORF">YALI1_F39022g</name>
</gene>
<dbReference type="PANTHER" id="PTHR34129">
    <property type="entry name" value="BLR1139 PROTEIN"/>
    <property type="match status" value="1"/>
</dbReference>
<dbReference type="SUPFAM" id="SSF56399">
    <property type="entry name" value="ADP-ribosylation"/>
    <property type="match status" value="1"/>
</dbReference>
<dbReference type="VEuPathDB" id="FungiDB:YALI1_F39022g"/>
<organism evidence="1 3">
    <name type="scientific">Yarrowia lipolytica</name>
    <name type="common">Candida lipolytica</name>
    <dbReference type="NCBI Taxonomy" id="4952"/>
    <lineage>
        <taxon>Eukaryota</taxon>
        <taxon>Fungi</taxon>
        <taxon>Dikarya</taxon>
        <taxon>Ascomycota</taxon>
        <taxon>Saccharomycotina</taxon>
        <taxon>Dipodascomycetes</taxon>
        <taxon>Dipodascales</taxon>
        <taxon>Dipodascales incertae sedis</taxon>
        <taxon>Yarrowia</taxon>
    </lineage>
</organism>
<accession>A0A1D8NQQ5</accession>
<dbReference type="PANTHER" id="PTHR34129:SF1">
    <property type="entry name" value="DUF952 DOMAIN-CONTAINING PROTEIN"/>
    <property type="match status" value="1"/>
</dbReference>
<dbReference type="OrthoDB" id="3335358at2759"/>
<name>A0A1D8NQQ5_YARLL</name>
<dbReference type="InterPro" id="IPR009297">
    <property type="entry name" value="DUF952"/>
</dbReference>
<dbReference type="Proteomes" id="UP000182444">
    <property type="component" value="Chromosome 1F"/>
</dbReference>
<dbReference type="GeneID" id="2907943"/>
<reference evidence="1 3" key="1">
    <citation type="journal article" date="2016" name="PLoS ONE">
        <title>Sequence Assembly of Yarrowia lipolytica Strain W29/CLIB89 Shows Transposable Element Diversity.</title>
        <authorList>
            <person name="Magnan C."/>
            <person name="Yu J."/>
            <person name="Chang I."/>
            <person name="Jahn E."/>
            <person name="Kanomata Y."/>
            <person name="Wu J."/>
            <person name="Zeller M."/>
            <person name="Oakes M."/>
            <person name="Baldi P."/>
            <person name="Sandmeyer S."/>
        </authorList>
    </citation>
    <scope>NUCLEOTIDE SEQUENCE [LARGE SCALE GENOMIC DNA]</scope>
    <source>
        <strain evidence="1">CLIB89</strain>
        <strain evidence="3">CLIB89(W29)</strain>
    </source>
</reference>
<dbReference type="EMBL" id="CP017558">
    <property type="protein sequence ID" value="AOW07954.1"/>
    <property type="molecule type" value="Genomic_DNA"/>
</dbReference>
<evidence type="ECO:0000313" key="3">
    <source>
        <dbReference type="Proteomes" id="UP000182444"/>
    </source>
</evidence>
<dbReference type="EMBL" id="KZ859057">
    <property type="protein sequence ID" value="RDW23935.1"/>
    <property type="molecule type" value="Genomic_DNA"/>
</dbReference>
<dbReference type="KEGG" id="yli:2907943"/>
<dbReference type="Proteomes" id="UP000256601">
    <property type="component" value="Unassembled WGS sequence"/>
</dbReference>
<dbReference type="Gene3D" id="3.20.170.20">
    <property type="entry name" value="Protein of unknown function DUF952"/>
    <property type="match status" value="1"/>
</dbReference>
<dbReference type="Pfam" id="PF06108">
    <property type="entry name" value="DUF952"/>
    <property type="match status" value="1"/>
</dbReference>
<reference evidence="2 4" key="2">
    <citation type="submission" date="2018-07" db="EMBL/GenBank/DDBJ databases">
        <title>Draft Genome Assemblies for Five Robust Yarrowia lipolytica Strains Exhibiting High Lipid Production and Pentose Sugar Utilization and Sugar Alcohol Secretion from Undetoxified Lignocellulosic Biomass Hydrolysates.</title>
        <authorList>
            <consortium name="DOE Joint Genome Institute"/>
            <person name="Walker C."/>
            <person name="Ryu S."/>
            <person name="Na H."/>
            <person name="Zane M."/>
            <person name="LaButti K."/>
            <person name="Lipzen A."/>
            <person name="Haridas S."/>
            <person name="Barry K."/>
            <person name="Grigoriev I.V."/>
            <person name="Quarterman J."/>
            <person name="Slininger P."/>
            <person name="Dien B."/>
            <person name="Trinh C.T."/>
        </authorList>
    </citation>
    <scope>NUCLEOTIDE SEQUENCE [LARGE SCALE GENOMIC DNA]</scope>
    <source>
        <strain evidence="2 4">YB392</strain>
    </source>
</reference>
<evidence type="ECO:0000313" key="1">
    <source>
        <dbReference type="EMBL" id="AOW07954.1"/>
    </source>
</evidence>
<dbReference type="VEuPathDB" id="FungiDB:YALI0_F31361g"/>
<protein>
    <recommendedName>
        <fullName evidence="5">DUF952 domain-containing protein</fullName>
    </recommendedName>
</protein>
<sequence length="127" mass="14214">MIYKILESLPAEAVQNGTVNPETVLPGVPLDIQDGFIHLSTKAQLLETLNKYFNKHDRVYLLAIDIPDTPGAPLTEGAVGCKPGCRLQWDFVRSRNEKFAHIYGHLTNGDISEIKELERGPDGWSLW</sequence>
<evidence type="ECO:0008006" key="5">
    <source>
        <dbReference type="Google" id="ProtNLM"/>
    </source>
</evidence>
<proteinExistence type="predicted"/>